<comment type="caution">
    <text evidence="1">The sequence shown here is derived from an EMBL/GenBank/DDBJ whole genome shotgun (WGS) entry which is preliminary data.</text>
</comment>
<organism evidence="1 2">
    <name type="scientific">Willisornis vidua</name>
    <name type="common">Xingu scale-backed antbird</name>
    <dbReference type="NCBI Taxonomy" id="1566151"/>
    <lineage>
        <taxon>Eukaryota</taxon>
        <taxon>Metazoa</taxon>
        <taxon>Chordata</taxon>
        <taxon>Craniata</taxon>
        <taxon>Vertebrata</taxon>
        <taxon>Euteleostomi</taxon>
        <taxon>Archelosauria</taxon>
        <taxon>Archosauria</taxon>
        <taxon>Dinosauria</taxon>
        <taxon>Saurischia</taxon>
        <taxon>Theropoda</taxon>
        <taxon>Coelurosauria</taxon>
        <taxon>Aves</taxon>
        <taxon>Neognathae</taxon>
        <taxon>Neoaves</taxon>
        <taxon>Telluraves</taxon>
        <taxon>Australaves</taxon>
        <taxon>Passeriformes</taxon>
        <taxon>Thamnophilidae</taxon>
        <taxon>Willisornis</taxon>
    </lineage>
</organism>
<accession>A0ABQ9CLY5</accession>
<protein>
    <submittedName>
        <fullName evidence="1">Uncharacterized protein</fullName>
    </submittedName>
</protein>
<sequence>MMVDEKFNMSWQCVLTGQKASKILDCNKSSVTEEATKSVRGLEHLEYLPYEDRLRKLGLFSLEKRRLCGDFTATLQYLQGAYREARESLSIRNGNDRTRNNGYKLKEGKLRLDLGKKFFTVRVVTQWNRLPLEAVDASTLTVQSQAG</sequence>
<reference evidence="1" key="1">
    <citation type="submission" date="2019-10" db="EMBL/GenBank/DDBJ databases">
        <authorList>
            <person name="Soares A.E.R."/>
            <person name="Aleixo A."/>
            <person name="Schneider P."/>
            <person name="Miyaki C.Y."/>
            <person name="Schneider M.P."/>
            <person name="Mello C."/>
            <person name="Vasconcelos A.T.R."/>
        </authorList>
    </citation>
    <scope>NUCLEOTIDE SEQUENCE</scope>
    <source>
        <tissue evidence="1">Muscle</tissue>
    </source>
</reference>
<proteinExistence type="predicted"/>
<evidence type="ECO:0000313" key="1">
    <source>
        <dbReference type="EMBL" id="KAJ7405153.1"/>
    </source>
</evidence>
<dbReference type="EMBL" id="WHWB01034725">
    <property type="protein sequence ID" value="KAJ7405153.1"/>
    <property type="molecule type" value="Genomic_DNA"/>
</dbReference>
<name>A0ABQ9CLY5_9PASS</name>
<keyword evidence="2" id="KW-1185">Reference proteome</keyword>
<evidence type="ECO:0000313" key="2">
    <source>
        <dbReference type="Proteomes" id="UP001145742"/>
    </source>
</evidence>
<gene>
    <name evidence="1" type="ORF">WISP_141637</name>
</gene>
<dbReference type="Proteomes" id="UP001145742">
    <property type="component" value="Unassembled WGS sequence"/>
</dbReference>